<evidence type="ECO:0000256" key="8">
    <source>
        <dbReference type="ARBA" id="ARBA00049047"/>
    </source>
</evidence>
<feature type="compositionally biased region" description="Low complexity" evidence="11">
    <location>
        <begin position="7"/>
        <end position="21"/>
    </location>
</feature>
<dbReference type="InterPro" id="IPR002028">
    <property type="entry name" value="Trp_synthase_suA"/>
</dbReference>
<keyword evidence="13" id="KW-1185">Reference proteome</keyword>
<dbReference type="PANTHER" id="PTHR43406">
    <property type="entry name" value="TRYPTOPHAN SYNTHASE, ALPHA CHAIN"/>
    <property type="match status" value="1"/>
</dbReference>
<accession>A0A931DKS4</accession>
<keyword evidence="6 9" id="KW-0057">Aromatic amino acid biosynthesis</keyword>
<protein>
    <recommendedName>
        <fullName evidence="9">Tryptophan synthase alpha chain</fullName>
        <ecNumber evidence="9">4.2.1.20</ecNumber>
    </recommendedName>
</protein>
<dbReference type="Proteomes" id="UP000614047">
    <property type="component" value="Unassembled WGS sequence"/>
</dbReference>
<keyword evidence="5 9" id="KW-0822">Tryptophan biosynthesis</keyword>
<comment type="caution">
    <text evidence="12">The sequence shown here is derived from an EMBL/GenBank/DDBJ whole genome shotgun (WGS) entry which is preliminary data.</text>
</comment>
<evidence type="ECO:0000256" key="3">
    <source>
        <dbReference type="ARBA" id="ARBA00011270"/>
    </source>
</evidence>
<evidence type="ECO:0000256" key="4">
    <source>
        <dbReference type="ARBA" id="ARBA00022605"/>
    </source>
</evidence>
<dbReference type="Gene3D" id="3.20.20.70">
    <property type="entry name" value="Aldolase class I"/>
    <property type="match status" value="1"/>
</dbReference>
<dbReference type="PANTHER" id="PTHR43406:SF1">
    <property type="entry name" value="TRYPTOPHAN SYNTHASE ALPHA CHAIN, CHLOROPLASTIC"/>
    <property type="match status" value="1"/>
</dbReference>
<keyword evidence="4 9" id="KW-0028">Amino-acid biosynthesis</keyword>
<feature type="active site" description="Proton acceptor" evidence="9">
    <location>
        <position position="87"/>
    </location>
</feature>
<dbReference type="AlphaFoldDB" id="A0A931DKS4"/>
<evidence type="ECO:0000256" key="9">
    <source>
        <dbReference type="HAMAP-Rule" id="MF_00131"/>
    </source>
</evidence>
<comment type="similarity">
    <text evidence="9 10">Belongs to the TrpA family.</text>
</comment>
<comment type="function">
    <text evidence="1 9">The alpha subunit is responsible for the aldol cleavage of indoleglycerol phosphate to indole and glyceraldehyde 3-phosphate.</text>
</comment>
<dbReference type="PROSITE" id="PS00167">
    <property type="entry name" value="TRP_SYNTHASE_ALPHA"/>
    <property type="match status" value="1"/>
</dbReference>
<comment type="catalytic activity">
    <reaction evidence="8 9">
        <text>(1S,2R)-1-C-(indol-3-yl)glycerol 3-phosphate + L-serine = D-glyceraldehyde 3-phosphate + L-tryptophan + H2O</text>
        <dbReference type="Rhea" id="RHEA:10532"/>
        <dbReference type="ChEBI" id="CHEBI:15377"/>
        <dbReference type="ChEBI" id="CHEBI:33384"/>
        <dbReference type="ChEBI" id="CHEBI:57912"/>
        <dbReference type="ChEBI" id="CHEBI:58866"/>
        <dbReference type="ChEBI" id="CHEBI:59776"/>
        <dbReference type="EC" id="4.2.1.20"/>
    </reaction>
</comment>
<evidence type="ECO:0000313" key="12">
    <source>
        <dbReference type="EMBL" id="MBG6088463.1"/>
    </source>
</evidence>
<feature type="active site" description="Proton acceptor" evidence="9">
    <location>
        <position position="76"/>
    </location>
</feature>
<evidence type="ECO:0000256" key="10">
    <source>
        <dbReference type="RuleBase" id="RU003662"/>
    </source>
</evidence>
<organism evidence="12 13">
    <name type="scientific">Actinomadura viridis</name>
    <dbReference type="NCBI Taxonomy" id="58110"/>
    <lineage>
        <taxon>Bacteria</taxon>
        <taxon>Bacillati</taxon>
        <taxon>Actinomycetota</taxon>
        <taxon>Actinomycetes</taxon>
        <taxon>Streptosporangiales</taxon>
        <taxon>Thermomonosporaceae</taxon>
        <taxon>Actinomadura</taxon>
    </lineage>
</organism>
<dbReference type="Pfam" id="PF00290">
    <property type="entry name" value="Trp_syntA"/>
    <property type="match status" value="1"/>
</dbReference>
<evidence type="ECO:0000313" key="13">
    <source>
        <dbReference type="Proteomes" id="UP000614047"/>
    </source>
</evidence>
<evidence type="ECO:0000256" key="11">
    <source>
        <dbReference type="SAM" id="MobiDB-lite"/>
    </source>
</evidence>
<sequence>MSEATERTGQTTVTTAATAAADSAGTASGGVRAAYDRARAEGRAALVGYLPAGFPTCEGAIEAAKVMVDAGCDVIEIGLPYSDPMMDGPTIQDAVHQALVGGVRVADVFRTVEAVAATGVPPLVMTYWNPVDRYGVEAFARDLKSAGGAGLITPDLTPEEAGPWLEAAEAHDLDRVFLVALSSTDERIEKIVKVCRGFVYAASLMGVTGTRGTVDTGAPRLVERTRAAVARTGSGLPVGLGLGVSTGAQAAEVAGFADGVIVGSAFIRRLLDAPDLPTGLKDLRLLTAELAAGVRHPVVP</sequence>
<evidence type="ECO:0000256" key="5">
    <source>
        <dbReference type="ARBA" id="ARBA00022822"/>
    </source>
</evidence>
<dbReference type="HAMAP" id="MF_00131">
    <property type="entry name" value="Trp_synth_alpha"/>
    <property type="match status" value="1"/>
</dbReference>
<dbReference type="InterPro" id="IPR011060">
    <property type="entry name" value="RibuloseP-bd_barrel"/>
</dbReference>
<name>A0A931DKS4_9ACTN</name>
<dbReference type="GO" id="GO:0005829">
    <property type="term" value="C:cytosol"/>
    <property type="evidence" value="ECO:0007669"/>
    <property type="project" value="TreeGrafter"/>
</dbReference>
<dbReference type="NCBIfam" id="TIGR00262">
    <property type="entry name" value="trpA"/>
    <property type="match status" value="1"/>
</dbReference>
<dbReference type="InterPro" id="IPR018204">
    <property type="entry name" value="Trp_synthase_alpha_AS"/>
</dbReference>
<keyword evidence="7 9" id="KW-0456">Lyase</keyword>
<dbReference type="GO" id="GO:0004834">
    <property type="term" value="F:tryptophan synthase activity"/>
    <property type="evidence" value="ECO:0007669"/>
    <property type="project" value="UniProtKB-UniRule"/>
</dbReference>
<comment type="subunit">
    <text evidence="3 9">Tetramer of two alpha and two beta chains.</text>
</comment>
<reference evidence="12" key="1">
    <citation type="submission" date="2020-11" db="EMBL/GenBank/DDBJ databases">
        <title>Sequencing the genomes of 1000 actinobacteria strains.</title>
        <authorList>
            <person name="Klenk H.-P."/>
        </authorList>
    </citation>
    <scope>NUCLEOTIDE SEQUENCE</scope>
    <source>
        <strain evidence="12">DSM 43175</strain>
    </source>
</reference>
<evidence type="ECO:0000256" key="6">
    <source>
        <dbReference type="ARBA" id="ARBA00023141"/>
    </source>
</evidence>
<evidence type="ECO:0000256" key="1">
    <source>
        <dbReference type="ARBA" id="ARBA00003365"/>
    </source>
</evidence>
<proteinExistence type="inferred from homology"/>
<dbReference type="InterPro" id="IPR013785">
    <property type="entry name" value="Aldolase_TIM"/>
</dbReference>
<gene>
    <name evidence="9" type="primary">trpA</name>
    <name evidence="12" type="ORF">IW256_002576</name>
</gene>
<dbReference type="CDD" id="cd04724">
    <property type="entry name" value="Tryptophan_synthase_alpha"/>
    <property type="match status" value="1"/>
</dbReference>
<comment type="pathway">
    <text evidence="2 9">Amino-acid biosynthesis; L-tryptophan biosynthesis; L-tryptophan from chorismate: step 5/5.</text>
</comment>
<dbReference type="SUPFAM" id="SSF51366">
    <property type="entry name" value="Ribulose-phoshate binding barrel"/>
    <property type="match status" value="1"/>
</dbReference>
<feature type="region of interest" description="Disordered" evidence="11">
    <location>
        <begin position="1"/>
        <end position="21"/>
    </location>
</feature>
<evidence type="ECO:0000256" key="7">
    <source>
        <dbReference type="ARBA" id="ARBA00023239"/>
    </source>
</evidence>
<evidence type="ECO:0000256" key="2">
    <source>
        <dbReference type="ARBA" id="ARBA00004733"/>
    </source>
</evidence>
<dbReference type="FunFam" id="3.20.20.70:FF:000037">
    <property type="entry name" value="Tryptophan synthase alpha chain"/>
    <property type="match status" value="1"/>
</dbReference>
<dbReference type="EMBL" id="JADOUA010000001">
    <property type="protein sequence ID" value="MBG6088463.1"/>
    <property type="molecule type" value="Genomic_DNA"/>
</dbReference>
<dbReference type="EC" id="4.2.1.20" evidence="9"/>